<dbReference type="GO" id="GO:0051213">
    <property type="term" value="F:dioxygenase activity"/>
    <property type="evidence" value="ECO:0007669"/>
    <property type="project" value="UniProtKB-KW"/>
</dbReference>
<evidence type="ECO:0000313" key="1">
    <source>
        <dbReference type="EMBL" id="MBA8824205.1"/>
    </source>
</evidence>
<evidence type="ECO:0000313" key="2">
    <source>
        <dbReference type="Proteomes" id="UP000569329"/>
    </source>
</evidence>
<reference evidence="1 2" key="1">
    <citation type="submission" date="2020-07" db="EMBL/GenBank/DDBJ databases">
        <title>Sequencing the genomes of 1000 actinobacteria strains.</title>
        <authorList>
            <person name="Klenk H.-P."/>
        </authorList>
    </citation>
    <scope>NUCLEOTIDE SEQUENCE [LARGE SCALE GENOMIC DNA]</scope>
    <source>
        <strain evidence="1 2">DSM 45975</strain>
    </source>
</reference>
<comment type="caution">
    <text evidence="1">The sequence shown here is derived from an EMBL/GenBank/DDBJ whole genome shotgun (WGS) entry which is preliminary data.</text>
</comment>
<accession>A0A839DXW2</accession>
<proteinExistence type="predicted"/>
<dbReference type="SUPFAM" id="SSF54593">
    <property type="entry name" value="Glyoxalase/Bleomycin resistance protein/Dihydroxybiphenyl dioxygenase"/>
    <property type="match status" value="1"/>
</dbReference>
<dbReference type="EMBL" id="JACGWZ010000001">
    <property type="protein sequence ID" value="MBA8824205.1"/>
    <property type="molecule type" value="Genomic_DNA"/>
</dbReference>
<keyword evidence="2" id="KW-1185">Reference proteome</keyword>
<keyword evidence="1" id="KW-0560">Oxidoreductase</keyword>
<keyword evidence="1" id="KW-0223">Dioxygenase</keyword>
<organism evidence="1 2">
    <name type="scientific">Halosaccharopolyspora lacisalsi</name>
    <dbReference type="NCBI Taxonomy" id="1000566"/>
    <lineage>
        <taxon>Bacteria</taxon>
        <taxon>Bacillati</taxon>
        <taxon>Actinomycetota</taxon>
        <taxon>Actinomycetes</taxon>
        <taxon>Pseudonocardiales</taxon>
        <taxon>Pseudonocardiaceae</taxon>
        <taxon>Halosaccharopolyspora</taxon>
    </lineage>
</organism>
<sequence>MYQTPAGALLGLRPVAPAGQRFASEHAGLDHAGFRVDSREDLVAARQRFCVAGIPHGEVTDLPEVGLAILSCSDPDGIHPAPSTSLP</sequence>
<dbReference type="Proteomes" id="UP000569329">
    <property type="component" value="Unassembled WGS sequence"/>
</dbReference>
<protein>
    <submittedName>
        <fullName evidence="1">Catechol-2,3-dioxygenase</fullName>
    </submittedName>
</protein>
<dbReference type="AlphaFoldDB" id="A0A839DXW2"/>
<dbReference type="Gene3D" id="3.10.180.10">
    <property type="entry name" value="2,3-Dihydroxybiphenyl 1,2-Dioxygenase, domain 1"/>
    <property type="match status" value="1"/>
</dbReference>
<gene>
    <name evidence="1" type="ORF">FHX42_001534</name>
</gene>
<dbReference type="CDD" id="cd06587">
    <property type="entry name" value="VOC"/>
    <property type="match status" value="1"/>
</dbReference>
<name>A0A839DXW2_9PSEU</name>
<dbReference type="InterPro" id="IPR029068">
    <property type="entry name" value="Glyas_Bleomycin-R_OHBP_Dase"/>
</dbReference>